<evidence type="ECO:0000256" key="6">
    <source>
        <dbReference type="ARBA" id="ARBA00053369"/>
    </source>
</evidence>
<evidence type="ECO:0000256" key="5">
    <source>
        <dbReference type="ARBA" id="ARBA00050213"/>
    </source>
</evidence>
<dbReference type="Pfam" id="PF02545">
    <property type="entry name" value="Maf"/>
    <property type="match status" value="1"/>
</dbReference>
<dbReference type="PANTHER" id="PTHR43213">
    <property type="entry name" value="BIFUNCTIONAL DTTP/UTP PYROPHOSPHATASE/METHYLTRANSFERASE PROTEIN-RELATED"/>
    <property type="match status" value="1"/>
</dbReference>
<dbReference type="SUPFAM" id="SSF52972">
    <property type="entry name" value="ITPase-like"/>
    <property type="match status" value="1"/>
</dbReference>
<evidence type="ECO:0000256" key="7">
    <source>
        <dbReference type="ARBA" id="ARBA00060749"/>
    </source>
</evidence>
<dbReference type="InterPro" id="IPR029001">
    <property type="entry name" value="ITPase-like_fam"/>
</dbReference>
<proteinExistence type="inferred from homology"/>
<comment type="caution">
    <text evidence="10">The sequence shown here is derived from an EMBL/GenBank/DDBJ whole genome shotgun (WGS) entry which is preliminary data.</text>
</comment>
<dbReference type="PANTHER" id="PTHR43213:SF10">
    <property type="entry name" value="7-METHYL-GTP PYROPHOSPHATASE"/>
    <property type="match status" value="1"/>
</dbReference>
<comment type="similarity">
    <text evidence="7 9">Belongs to the Maf family. YceF subfamily.</text>
</comment>
<sequence>MPSSNPPQIVLASTSPYRKVLLSTLTSSFVCTSPSADETAQPDEAADALAQRLARAKAESLINHHPYSLIIGSDQVASLNGHCLGKPGNYDNAFTQLSMSSGQIVSFFTGICLLNSQSGKYQLDVVQFDVHFRQLTKEQIHHYLLREQPYDCAGSFKSEGLGIALFEEMRGSDPSSLIGLPLIRLTHMLMNEGIDILTLE</sequence>
<keyword evidence="2 9" id="KW-0963">Cytoplasm</keyword>
<protein>
    <recommendedName>
        <fullName evidence="8 9">7-methyl-GTP pyrophosphatase</fullName>
        <shortName evidence="9">m(7)GTP pyrophosphatase</shortName>
        <ecNumber evidence="9">3.6.1.-</ecNumber>
    </recommendedName>
</protein>
<dbReference type="EC" id="3.6.1.-" evidence="9"/>
<dbReference type="Gene3D" id="3.90.950.10">
    <property type="match status" value="1"/>
</dbReference>
<keyword evidence="4 9" id="KW-0546">Nucleotide metabolism</keyword>
<feature type="active site" description="Proton acceptor" evidence="9">
    <location>
        <position position="74"/>
    </location>
</feature>
<comment type="catalytic activity">
    <reaction evidence="5 9">
        <text>N(7)-methyl-GTP + H2O = N(7)-methyl-GMP + diphosphate + H(+)</text>
        <dbReference type="Rhea" id="RHEA:58744"/>
        <dbReference type="ChEBI" id="CHEBI:15377"/>
        <dbReference type="ChEBI" id="CHEBI:15378"/>
        <dbReference type="ChEBI" id="CHEBI:33019"/>
        <dbReference type="ChEBI" id="CHEBI:58285"/>
        <dbReference type="ChEBI" id="CHEBI:87133"/>
    </reaction>
</comment>
<dbReference type="InterPro" id="IPR003697">
    <property type="entry name" value="Maf-like"/>
</dbReference>
<dbReference type="AlphaFoldDB" id="A0A2S5KX88"/>
<evidence type="ECO:0000256" key="4">
    <source>
        <dbReference type="ARBA" id="ARBA00023080"/>
    </source>
</evidence>
<name>A0A2S5KX88_9PROT</name>
<dbReference type="CDD" id="cd00555">
    <property type="entry name" value="Maf"/>
    <property type="match status" value="1"/>
</dbReference>
<dbReference type="GO" id="GO:0009117">
    <property type="term" value="P:nucleotide metabolic process"/>
    <property type="evidence" value="ECO:0007669"/>
    <property type="project" value="UniProtKB-KW"/>
</dbReference>
<dbReference type="FunFam" id="3.90.950.10:FF:000005">
    <property type="entry name" value="7-methyl-GTP pyrophosphatase"/>
    <property type="match status" value="1"/>
</dbReference>
<feature type="site" description="Important for substrate specificity" evidence="9">
    <location>
        <position position="75"/>
    </location>
</feature>
<evidence type="ECO:0000256" key="9">
    <source>
        <dbReference type="HAMAP-Rule" id="MF_00528"/>
    </source>
</evidence>
<gene>
    <name evidence="10" type="ORF">C4K68_00355</name>
</gene>
<dbReference type="EMBL" id="PRLP01000001">
    <property type="protein sequence ID" value="PPC79467.1"/>
    <property type="molecule type" value="Genomic_DNA"/>
</dbReference>
<reference evidence="10 11" key="1">
    <citation type="submission" date="2018-02" db="EMBL/GenBank/DDBJ databases">
        <title>novel marine gammaproteobacteria from coastal saline agro ecosystem.</title>
        <authorList>
            <person name="Krishnan R."/>
            <person name="Ramesh Kumar N."/>
        </authorList>
    </citation>
    <scope>NUCLEOTIDE SEQUENCE [LARGE SCALE GENOMIC DNA]</scope>
    <source>
        <strain evidence="10 11">228</strain>
    </source>
</reference>
<dbReference type="GO" id="GO:0047429">
    <property type="term" value="F:nucleoside triphosphate diphosphatase activity"/>
    <property type="evidence" value="ECO:0007669"/>
    <property type="project" value="InterPro"/>
</dbReference>
<organism evidence="10 11">
    <name type="scientific">Proteobacteria bacterium 228</name>
    <dbReference type="NCBI Taxonomy" id="2083153"/>
    <lineage>
        <taxon>Bacteria</taxon>
        <taxon>Pseudomonadati</taxon>
        <taxon>Pseudomonadota</taxon>
    </lineage>
</organism>
<dbReference type="PIRSF" id="PIRSF006305">
    <property type="entry name" value="Maf"/>
    <property type="match status" value="1"/>
</dbReference>
<comment type="caution">
    <text evidence="9">Lacks conserved residue(s) required for the propagation of feature annotation.</text>
</comment>
<evidence type="ECO:0000256" key="8">
    <source>
        <dbReference type="ARBA" id="ARBA00068163"/>
    </source>
</evidence>
<evidence type="ECO:0000313" key="11">
    <source>
        <dbReference type="Proteomes" id="UP000238196"/>
    </source>
</evidence>
<dbReference type="Proteomes" id="UP000238196">
    <property type="component" value="Unassembled WGS sequence"/>
</dbReference>
<accession>A0A2S5KX88</accession>
<dbReference type="GO" id="GO:0005737">
    <property type="term" value="C:cytoplasm"/>
    <property type="evidence" value="ECO:0007669"/>
    <property type="project" value="UniProtKB-SubCell"/>
</dbReference>
<evidence type="ECO:0000256" key="2">
    <source>
        <dbReference type="ARBA" id="ARBA00022490"/>
    </source>
</evidence>
<comment type="subcellular location">
    <subcellularLocation>
        <location evidence="1 9">Cytoplasm</location>
    </subcellularLocation>
</comment>
<feature type="site" description="Important for substrate specificity" evidence="9">
    <location>
        <position position="159"/>
    </location>
</feature>
<dbReference type="NCBIfam" id="TIGR00172">
    <property type="entry name" value="maf"/>
    <property type="match status" value="1"/>
</dbReference>
<comment type="function">
    <text evidence="6 9">Nucleoside triphosphate pyrophosphatase that hydrolyzes 7-methyl-GTP (m(7)GTP). May have a dual role in cell division arrest and in preventing the incorporation of modified nucleotides into cellular nucleic acids.</text>
</comment>
<dbReference type="OrthoDB" id="5292203at2"/>
<keyword evidence="3 9" id="KW-0378">Hydrolase</keyword>
<evidence type="ECO:0000313" key="10">
    <source>
        <dbReference type="EMBL" id="PPC79467.1"/>
    </source>
</evidence>
<evidence type="ECO:0000256" key="1">
    <source>
        <dbReference type="ARBA" id="ARBA00004496"/>
    </source>
</evidence>
<feature type="site" description="Important for substrate specificity" evidence="9">
    <location>
        <position position="17"/>
    </location>
</feature>
<comment type="cofactor">
    <cofactor evidence="9">
        <name>a divalent metal cation</name>
        <dbReference type="ChEBI" id="CHEBI:60240"/>
    </cofactor>
</comment>
<evidence type="ECO:0000256" key="3">
    <source>
        <dbReference type="ARBA" id="ARBA00022801"/>
    </source>
</evidence>
<dbReference type="HAMAP" id="MF_00528">
    <property type="entry name" value="Maf"/>
    <property type="match status" value="1"/>
</dbReference>